<dbReference type="Proteomes" id="UP000534294">
    <property type="component" value="Unassembled WGS sequence"/>
</dbReference>
<comment type="caution">
    <text evidence="1">The sequence shown here is derived from an EMBL/GenBank/DDBJ whole genome shotgun (WGS) entry which is preliminary data.</text>
</comment>
<reference evidence="1 2" key="1">
    <citation type="submission" date="2020-08" db="EMBL/GenBank/DDBJ databases">
        <title>Genomic Encyclopedia of Type Strains, Phase IV (KMG-IV): sequencing the most valuable type-strain genomes for metagenomic binning, comparative biology and taxonomic classification.</title>
        <authorList>
            <person name="Goeker M."/>
        </authorList>
    </citation>
    <scope>NUCLEOTIDE SEQUENCE [LARGE SCALE GENOMIC DNA]</scope>
    <source>
        <strain evidence="1 2">DSM 12251</strain>
    </source>
</reference>
<proteinExistence type="predicted"/>
<name>A0A7W7YML4_9BACT</name>
<dbReference type="AlphaFoldDB" id="A0A7W7YML4"/>
<evidence type="ECO:0000313" key="2">
    <source>
        <dbReference type="Proteomes" id="UP000534294"/>
    </source>
</evidence>
<gene>
    <name evidence="1" type="ORF">HNQ64_003246</name>
</gene>
<accession>A0A7W7YML4</accession>
<sequence length="76" mass="8378">MKFMSATSPLPRYKSLSENAWLVVPQAGYVRSYVNALTEKGGKCGAPFRHEDSDAFRVDGVDEDVIQEVLASLSKL</sequence>
<keyword evidence="2" id="KW-1185">Reference proteome</keyword>
<evidence type="ECO:0000313" key="1">
    <source>
        <dbReference type="EMBL" id="MBB5038981.1"/>
    </source>
</evidence>
<protein>
    <submittedName>
        <fullName evidence="1">Uncharacterized protein</fullName>
    </submittedName>
</protein>
<organism evidence="1 2">
    <name type="scientific">Prosthecobacter dejongeii</name>
    <dbReference type="NCBI Taxonomy" id="48465"/>
    <lineage>
        <taxon>Bacteria</taxon>
        <taxon>Pseudomonadati</taxon>
        <taxon>Verrucomicrobiota</taxon>
        <taxon>Verrucomicrobiia</taxon>
        <taxon>Verrucomicrobiales</taxon>
        <taxon>Verrucomicrobiaceae</taxon>
        <taxon>Prosthecobacter</taxon>
    </lineage>
</organism>
<dbReference type="EMBL" id="JACHIF010000006">
    <property type="protein sequence ID" value="MBB5038981.1"/>
    <property type="molecule type" value="Genomic_DNA"/>
</dbReference>